<dbReference type="EMBL" id="JBHUFU010000019">
    <property type="protein sequence ID" value="MFD1832750.1"/>
    <property type="molecule type" value="Genomic_DNA"/>
</dbReference>
<evidence type="ECO:0000256" key="1">
    <source>
        <dbReference type="ARBA" id="ARBA00038396"/>
    </source>
</evidence>
<evidence type="ECO:0000313" key="2">
    <source>
        <dbReference type="EMBL" id="MFD1832750.1"/>
    </source>
</evidence>
<dbReference type="PANTHER" id="PTHR43747">
    <property type="entry name" value="FAD-BINDING PROTEIN"/>
    <property type="match status" value="1"/>
</dbReference>
<dbReference type="InterPro" id="IPR036188">
    <property type="entry name" value="FAD/NAD-bd_sf"/>
</dbReference>
<name>A0ABW4PSH6_9ACTN</name>
<reference evidence="3" key="1">
    <citation type="journal article" date="2019" name="Int. J. Syst. Evol. Microbiol.">
        <title>The Global Catalogue of Microorganisms (GCM) 10K type strain sequencing project: providing services to taxonomists for standard genome sequencing and annotation.</title>
        <authorList>
            <consortium name="The Broad Institute Genomics Platform"/>
            <consortium name="The Broad Institute Genome Sequencing Center for Infectious Disease"/>
            <person name="Wu L."/>
            <person name="Ma J."/>
        </authorList>
    </citation>
    <scope>NUCLEOTIDE SEQUENCE [LARGE SCALE GENOMIC DNA]</scope>
    <source>
        <strain evidence="3">CGMCC 4.7455</strain>
    </source>
</reference>
<dbReference type="Proteomes" id="UP001597365">
    <property type="component" value="Unassembled WGS sequence"/>
</dbReference>
<dbReference type="Gene3D" id="3.30.9.100">
    <property type="match status" value="1"/>
</dbReference>
<sequence>MNAQRRFDVIVVGGGPAGSTVSTLVAKRGHRVLQLEKETFPRYQIGESLLPATVHGIGHLLGVTDALRRASFTIKHGGTFRWGSNPEPWTFDFAVSRRMAGPTAHAYQVERMKFDQILLDNARDNGVEVRENSHVVDVLREDGRISGVRYRDGEGGEHRVEARYVVDASGNTSRLYTHTGARREYSQFFRNLALFGYYEGGRRLPKPNEGNIFTVAFDHGWFWYIPLSPTLTSVGAVVQRDAASLVQGDPEEAMRRFIDACPRIREMLANATRVTEGPYGRLRVRKDWSYCNTAFWSPGMVLVGDAACFVDPVFSSGVHLATYSGLLAARSLNAVLEGAVDEDSAFREFEKRYRSEYGRFYEFLVGFYDMNHSEDSYFWQARKVSNTAETDIQSFVELVGGVASDEFAGAALARERFAAASAEMAQAVSATGPGGRGHFGAARSGAVVGRLMEQSAALQARALLGPEAGEGKPLEPGGLAASADGLSWVRYDHS</sequence>
<comment type="caution">
    <text evidence="2">The sequence shown here is derived from an EMBL/GenBank/DDBJ whole genome shotgun (WGS) entry which is preliminary data.</text>
</comment>
<dbReference type="Pfam" id="PF04820">
    <property type="entry name" value="Trp_halogenase"/>
    <property type="match status" value="2"/>
</dbReference>
<accession>A0ABW4PSH6</accession>
<gene>
    <name evidence="2" type="ORF">ACFSJS_24350</name>
</gene>
<dbReference type="RefSeq" id="WP_380903960.1">
    <property type="nucleotide sequence ID" value="NZ_JBHUFU010000019.1"/>
</dbReference>
<dbReference type="PRINTS" id="PR00420">
    <property type="entry name" value="RNGMNOXGNASE"/>
</dbReference>
<dbReference type="InterPro" id="IPR050816">
    <property type="entry name" value="Flavin-dep_Halogenase_NPB"/>
</dbReference>
<evidence type="ECO:0000313" key="3">
    <source>
        <dbReference type="Proteomes" id="UP001597365"/>
    </source>
</evidence>
<dbReference type="SUPFAM" id="SSF51905">
    <property type="entry name" value="FAD/NAD(P)-binding domain"/>
    <property type="match status" value="1"/>
</dbReference>
<comment type="similarity">
    <text evidence="1">Belongs to the flavin-dependent halogenase family. Bacterial tryptophan halogenase subfamily.</text>
</comment>
<dbReference type="Gene3D" id="3.50.50.60">
    <property type="entry name" value="FAD/NAD(P)-binding domain"/>
    <property type="match status" value="1"/>
</dbReference>
<dbReference type="InterPro" id="IPR006905">
    <property type="entry name" value="Flavin_halogenase"/>
</dbReference>
<organism evidence="2 3">
    <name type="scientific">Streptomyces desertarenae</name>
    <dbReference type="NCBI Taxonomy" id="2666184"/>
    <lineage>
        <taxon>Bacteria</taxon>
        <taxon>Bacillati</taxon>
        <taxon>Actinomycetota</taxon>
        <taxon>Actinomycetes</taxon>
        <taxon>Kitasatosporales</taxon>
        <taxon>Streptomycetaceae</taxon>
        <taxon>Streptomyces</taxon>
    </lineage>
</organism>
<keyword evidence="3" id="KW-1185">Reference proteome</keyword>
<dbReference type="PANTHER" id="PTHR43747:SF1">
    <property type="entry name" value="SLR1998 PROTEIN"/>
    <property type="match status" value="1"/>
</dbReference>
<protein>
    <submittedName>
        <fullName evidence="2">FAD-dependent oxidoreductase</fullName>
    </submittedName>
</protein>
<proteinExistence type="inferred from homology"/>